<feature type="transmembrane region" description="Helical" evidence="22">
    <location>
        <begin position="339"/>
        <end position="362"/>
    </location>
</feature>
<evidence type="ECO:0000313" key="23">
    <source>
        <dbReference type="EMBL" id="TZE81951.1"/>
    </source>
</evidence>
<evidence type="ECO:0000256" key="21">
    <source>
        <dbReference type="ARBA" id="ARBA00049966"/>
    </source>
</evidence>
<keyword evidence="7 22" id="KW-0812">Transmembrane</keyword>
<feature type="transmembrane region" description="Helical" evidence="22">
    <location>
        <begin position="188"/>
        <end position="208"/>
    </location>
</feature>
<dbReference type="GO" id="GO:0005886">
    <property type="term" value="C:plasma membrane"/>
    <property type="evidence" value="ECO:0007669"/>
    <property type="project" value="UniProtKB-SubCell"/>
</dbReference>
<sequence>MPKKGVYDYNLLMIVTILLAIGIVMVFSASSVSAYFKMGDPYYFLKRQLLWGALGYVVMIFFMNYDYWKLKKFSNITLLITICLLVAVLIPGIGIEINEAKRWIGFGGLTIQPSEIAKIGIVLYMSTSLENGGKDKLNNFFKGLVPYLVLLGVIFILIVMEPNLSTAGIILIVGLVILYTAGAKISHIVFLVFSGVGLAASLIASNAYKHWQERIFGFLDPWSDVSDTTFQIVQSLYALGSGGLFGTGLGKSREKLLYLPEPQNDFIFSIIGEELGFIGASIIVVLFIALIIRGLRIAARSQDLFAVLMATGITSLIGIQALMNIAVVTSSMPVTGVPLPFISAGGSSMVFTMAGVGILLNISRYIE</sequence>
<keyword evidence="9" id="KW-0573">Peptidoglycan synthesis</keyword>
<proteinExistence type="inferred from homology"/>
<keyword evidence="4" id="KW-0132">Cell division</keyword>
<keyword evidence="8" id="KW-0133">Cell shape</keyword>
<dbReference type="AlphaFoldDB" id="A0A5D8QBP6"/>
<evidence type="ECO:0000256" key="11">
    <source>
        <dbReference type="ARBA" id="ARBA00023136"/>
    </source>
</evidence>
<comment type="catalytic activity">
    <reaction evidence="20">
        <text>[GlcNAc-(1-&gt;4)-Mur2Ac(oyl-L-Ala-gamma-D-Glu-L-Lys-D-Ala-D-Ala)](n)-di-trans,octa-cis-undecaprenyl diphosphate + beta-D-GlcNAc-(1-&gt;4)-Mur2Ac(oyl-L-Ala-gamma-D-Glu-L-Lys-D-Ala-D-Ala)-di-trans,octa-cis-undecaprenyl diphosphate = [GlcNAc-(1-&gt;4)-Mur2Ac(oyl-L-Ala-gamma-D-Glu-L-Lys-D-Ala-D-Ala)](n+1)-di-trans,octa-cis-undecaprenyl diphosphate + di-trans,octa-cis-undecaprenyl diphosphate + H(+)</text>
        <dbReference type="Rhea" id="RHEA:23708"/>
        <dbReference type="Rhea" id="RHEA-COMP:9602"/>
        <dbReference type="Rhea" id="RHEA-COMP:9603"/>
        <dbReference type="ChEBI" id="CHEBI:15378"/>
        <dbReference type="ChEBI" id="CHEBI:58405"/>
        <dbReference type="ChEBI" id="CHEBI:60033"/>
        <dbReference type="ChEBI" id="CHEBI:78435"/>
        <dbReference type="EC" id="2.4.99.28"/>
    </reaction>
</comment>
<evidence type="ECO:0000256" key="18">
    <source>
        <dbReference type="ARBA" id="ARBA00041418"/>
    </source>
</evidence>
<gene>
    <name evidence="23" type="primary">spoVE</name>
    <name evidence="23" type="ORF">FWJ32_06860</name>
</gene>
<keyword evidence="13" id="KW-0961">Cell wall biogenesis/degradation</keyword>
<comment type="subcellular location">
    <subcellularLocation>
        <location evidence="1">Cell membrane</location>
        <topology evidence="1">Multi-pass membrane protein</topology>
    </subcellularLocation>
</comment>
<evidence type="ECO:0000256" key="12">
    <source>
        <dbReference type="ARBA" id="ARBA00023306"/>
    </source>
</evidence>
<feature type="transmembrane region" description="Helical" evidence="22">
    <location>
        <begin position="164"/>
        <end position="181"/>
    </location>
</feature>
<evidence type="ECO:0000256" key="1">
    <source>
        <dbReference type="ARBA" id="ARBA00004651"/>
    </source>
</evidence>
<feature type="transmembrane region" description="Helical" evidence="22">
    <location>
        <begin position="12"/>
        <end position="36"/>
    </location>
</feature>
<evidence type="ECO:0000256" key="19">
    <source>
        <dbReference type="ARBA" id="ARBA00044770"/>
    </source>
</evidence>
<dbReference type="EC" id="2.4.99.28" evidence="19"/>
<feature type="transmembrane region" description="Helical" evidence="22">
    <location>
        <begin position="137"/>
        <end position="158"/>
    </location>
</feature>
<feature type="transmembrane region" description="Helical" evidence="22">
    <location>
        <begin position="103"/>
        <end position="125"/>
    </location>
</feature>
<dbReference type="Proteomes" id="UP000322976">
    <property type="component" value="Unassembled WGS sequence"/>
</dbReference>
<evidence type="ECO:0000256" key="8">
    <source>
        <dbReference type="ARBA" id="ARBA00022960"/>
    </source>
</evidence>
<protein>
    <recommendedName>
        <fullName evidence="17">Probable peptidoglycan glycosyltransferase FtsW</fullName>
        <ecNumber evidence="19">2.4.99.28</ecNumber>
    </recommendedName>
    <alternativeName>
        <fullName evidence="18">Cell division protein FtsW</fullName>
    </alternativeName>
    <alternativeName>
        <fullName evidence="15">Cell wall polymerase</fullName>
    </alternativeName>
    <alternativeName>
        <fullName evidence="14">Peptidoglycan polymerase</fullName>
    </alternativeName>
</protein>
<feature type="transmembrane region" description="Helical" evidence="22">
    <location>
        <begin position="304"/>
        <end position="327"/>
    </location>
</feature>
<feature type="transmembrane region" description="Helical" evidence="22">
    <location>
        <begin position="77"/>
        <end position="97"/>
    </location>
</feature>
<evidence type="ECO:0000256" key="14">
    <source>
        <dbReference type="ARBA" id="ARBA00032370"/>
    </source>
</evidence>
<evidence type="ECO:0000256" key="4">
    <source>
        <dbReference type="ARBA" id="ARBA00022618"/>
    </source>
</evidence>
<keyword evidence="11 22" id="KW-0472">Membrane</keyword>
<dbReference type="Pfam" id="PF01098">
    <property type="entry name" value="FTSW_RODA_SPOVE"/>
    <property type="match status" value="1"/>
</dbReference>
<comment type="caution">
    <text evidence="23">The sequence shown here is derived from an EMBL/GenBank/DDBJ whole genome shotgun (WGS) entry which is preliminary data.</text>
</comment>
<evidence type="ECO:0000256" key="16">
    <source>
        <dbReference type="ARBA" id="ARBA00038053"/>
    </source>
</evidence>
<evidence type="ECO:0000256" key="6">
    <source>
        <dbReference type="ARBA" id="ARBA00022679"/>
    </source>
</evidence>
<dbReference type="EMBL" id="VTPS01000009">
    <property type="protein sequence ID" value="TZE81951.1"/>
    <property type="molecule type" value="Genomic_DNA"/>
</dbReference>
<dbReference type="GO" id="GO:0071555">
    <property type="term" value="P:cell wall organization"/>
    <property type="evidence" value="ECO:0007669"/>
    <property type="project" value="UniProtKB-KW"/>
</dbReference>
<comment type="function">
    <text evidence="21">Peptidoglycan polymerase that is essential for cell division.</text>
</comment>
<dbReference type="InterPro" id="IPR013437">
    <property type="entry name" value="FtsW"/>
</dbReference>
<evidence type="ECO:0000256" key="15">
    <source>
        <dbReference type="ARBA" id="ARBA00033270"/>
    </source>
</evidence>
<dbReference type="GO" id="GO:0051301">
    <property type="term" value="P:cell division"/>
    <property type="evidence" value="ECO:0007669"/>
    <property type="project" value="UniProtKB-KW"/>
</dbReference>
<dbReference type="GO" id="GO:0008955">
    <property type="term" value="F:peptidoglycan glycosyltransferase activity"/>
    <property type="evidence" value="ECO:0007669"/>
    <property type="project" value="UniProtKB-EC"/>
</dbReference>
<dbReference type="NCBIfam" id="TIGR02614">
    <property type="entry name" value="ftsW"/>
    <property type="match status" value="1"/>
</dbReference>
<comment type="similarity">
    <text evidence="16">Belongs to the SEDS family. FtsW subfamily.</text>
</comment>
<dbReference type="PANTHER" id="PTHR30474">
    <property type="entry name" value="CELL CYCLE PROTEIN"/>
    <property type="match status" value="1"/>
</dbReference>
<dbReference type="RefSeq" id="WP_149545225.1">
    <property type="nucleotide sequence ID" value="NZ_VTPS01000009.1"/>
</dbReference>
<evidence type="ECO:0000256" key="13">
    <source>
        <dbReference type="ARBA" id="ARBA00023316"/>
    </source>
</evidence>
<dbReference type="InterPro" id="IPR001182">
    <property type="entry name" value="FtsW/RodA"/>
</dbReference>
<dbReference type="GO" id="GO:0015648">
    <property type="term" value="F:lipid-linked peptidoglycan transporter activity"/>
    <property type="evidence" value="ECO:0007669"/>
    <property type="project" value="TreeGrafter"/>
</dbReference>
<reference evidence="23 24" key="1">
    <citation type="submission" date="2019-08" db="EMBL/GenBank/DDBJ databases">
        <title>Calorimonas adulescens gen. nov., sp. nov., an anaerobic thermophilic bacterium from Sakhalin hot spring.</title>
        <authorList>
            <person name="Khomyakova M.A."/>
            <person name="Merkel A.Y."/>
            <person name="Novikov A."/>
            <person name="Bonch-Osmolovskaya E.A."/>
            <person name="Slobodkin A.I."/>
        </authorList>
    </citation>
    <scope>NUCLEOTIDE SEQUENCE [LARGE SCALE GENOMIC DNA]</scope>
    <source>
        <strain evidence="23 24">A05MB</strain>
    </source>
</reference>
<keyword evidence="6" id="KW-0808">Transferase</keyword>
<evidence type="ECO:0000256" key="10">
    <source>
        <dbReference type="ARBA" id="ARBA00022989"/>
    </source>
</evidence>
<name>A0A5D8QBP6_9THEO</name>
<evidence type="ECO:0000256" key="22">
    <source>
        <dbReference type="SAM" id="Phobius"/>
    </source>
</evidence>
<organism evidence="23 24">
    <name type="scientific">Calorimonas adulescens</name>
    <dbReference type="NCBI Taxonomy" id="2606906"/>
    <lineage>
        <taxon>Bacteria</taxon>
        <taxon>Bacillati</taxon>
        <taxon>Bacillota</taxon>
        <taxon>Clostridia</taxon>
        <taxon>Thermoanaerobacterales</taxon>
        <taxon>Thermoanaerobacteraceae</taxon>
        <taxon>Calorimonas</taxon>
    </lineage>
</organism>
<dbReference type="InterPro" id="IPR013438">
    <property type="entry name" value="SpoVE"/>
</dbReference>
<keyword evidence="3" id="KW-1003">Cell membrane</keyword>
<evidence type="ECO:0000256" key="17">
    <source>
        <dbReference type="ARBA" id="ARBA00041185"/>
    </source>
</evidence>
<evidence type="ECO:0000256" key="7">
    <source>
        <dbReference type="ARBA" id="ARBA00022692"/>
    </source>
</evidence>
<evidence type="ECO:0000256" key="2">
    <source>
        <dbReference type="ARBA" id="ARBA00004752"/>
    </source>
</evidence>
<evidence type="ECO:0000256" key="9">
    <source>
        <dbReference type="ARBA" id="ARBA00022984"/>
    </source>
</evidence>
<feature type="transmembrane region" description="Helical" evidence="22">
    <location>
        <begin position="48"/>
        <end position="65"/>
    </location>
</feature>
<feature type="transmembrane region" description="Helical" evidence="22">
    <location>
        <begin position="266"/>
        <end position="292"/>
    </location>
</feature>
<evidence type="ECO:0000256" key="20">
    <source>
        <dbReference type="ARBA" id="ARBA00049902"/>
    </source>
</evidence>
<evidence type="ECO:0000256" key="3">
    <source>
        <dbReference type="ARBA" id="ARBA00022475"/>
    </source>
</evidence>
<evidence type="ECO:0000256" key="5">
    <source>
        <dbReference type="ARBA" id="ARBA00022676"/>
    </source>
</evidence>
<keyword evidence="12" id="KW-0131">Cell cycle</keyword>
<comment type="pathway">
    <text evidence="2">Cell wall biogenesis; peptidoglycan biosynthesis.</text>
</comment>
<keyword evidence="5" id="KW-0328">Glycosyltransferase</keyword>
<accession>A0A5D8QBP6</accession>
<dbReference type="GO" id="GO:0032153">
    <property type="term" value="C:cell division site"/>
    <property type="evidence" value="ECO:0007669"/>
    <property type="project" value="TreeGrafter"/>
</dbReference>
<keyword evidence="24" id="KW-1185">Reference proteome</keyword>
<dbReference type="GO" id="GO:0008360">
    <property type="term" value="P:regulation of cell shape"/>
    <property type="evidence" value="ECO:0007669"/>
    <property type="project" value="UniProtKB-KW"/>
</dbReference>
<dbReference type="PANTHER" id="PTHR30474:SF2">
    <property type="entry name" value="PEPTIDOGLYCAN GLYCOSYLTRANSFERASE FTSW-RELATED"/>
    <property type="match status" value="1"/>
</dbReference>
<dbReference type="NCBIfam" id="TIGR02615">
    <property type="entry name" value="spoVE"/>
    <property type="match status" value="1"/>
</dbReference>
<keyword evidence="10 22" id="KW-1133">Transmembrane helix</keyword>
<evidence type="ECO:0000313" key="24">
    <source>
        <dbReference type="Proteomes" id="UP000322976"/>
    </source>
</evidence>
<dbReference type="GO" id="GO:0009252">
    <property type="term" value="P:peptidoglycan biosynthetic process"/>
    <property type="evidence" value="ECO:0007669"/>
    <property type="project" value="UniProtKB-KW"/>
</dbReference>